<dbReference type="EMBL" id="CP072133">
    <property type="protein sequence ID" value="QTH72904.1"/>
    <property type="molecule type" value="Genomic_DNA"/>
</dbReference>
<feature type="domain" description="GGDEF" evidence="6">
    <location>
        <begin position="284"/>
        <end position="411"/>
    </location>
</feature>
<protein>
    <recommendedName>
        <fullName evidence="2">diguanylate cyclase</fullName>
        <ecNumber evidence="2">2.7.7.65</ecNumber>
    </recommendedName>
</protein>
<dbReference type="InterPro" id="IPR050469">
    <property type="entry name" value="Diguanylate_Cyclase"/>
</dbReference>
<reference evidence="7" key="1">
    <citation type="submission" date="2021-03" db="EMBL/GenBank/DDBJ databases">
        <title>Complete Genome of Pseudoalteromonas xiamenensis STKMTI.2, a new potential marine bacterium producing anti-Vibrio compounds.</title>
        <authorList>
            <person name="Handayani D.P."/>
            <person name="Isnansetyo A."/>
            <person name="Istiqomah I."/>
            <person name="Jumina J."/>
        </authorList>
    </citation>
    <scope>NUCLEOTIDE SEQUENCE</scope>
    <source>
        <strain evidence="7">STKMTI.2</strain>
    </source>
</reference>
<feature type="modified residue" description="4-aspartylphosphate" evidence="4">
    <location>
        <position position="53"/>
    </location>
</feature>
<dbReference type="KEGG" id="pxi:J5O05_12435"/>
<feature type="domain" description="Response regulatory" evidence="5">
    <location>
        <begin position="124"/>
        <end position="241"/>
    </location>
</feature>
<dbReference type="PANTHER" id="PTHR45138">
    <property type="entry name" value="REGULATORY COMPONENTS OF SENSORY TRANSDUCTION SYSTEM"/>
    <property type="match status" value="1"/>
</dbReference>
<dbReference type="EC" id="2.7.7.65" evidence="2"/>
<evidence type="ECO:0000259" key="6">
    <source>
        <dbReference type="PROSITE" id="PS50887"/>
    </source>
</evidence>
<evidence type="ECO:0000256" key="2">
    <source>
        <dbReference type="ARBA" id="ARBA00012528"/>
    </source>
</evidence>
<evidence type="ECO:0000256" key="3">
    <source>
        <dbReference type="ARBA" id="ARBA00034247"/>
    </source>
</evidence>
<dbReference type="GO" id="GO:0000160">
    <property type="term" value="P:phosphorelay signal transduction system"/>
    <property type="evidence" value="ECO:0007669"/>
    <property type="project" value="InterPro"/>
</dbReference>
<dbReference type="FunFam" id="3.30.70.270:FF:000001">
    <property type="entry name" value="Diguanylate cyclase domain protein"/>
    <property type="match status" value="1"/>
</dbReference>
<feature type="modified residue" description="4-aspartylphosphate" evidence="4">
    <location>
        <position position="174"/>
    </location>
</feature>
<keyword evidence="8" id="KW-1185">Reference proteome</keyword>
<evidence type="ECO:0000313" key="8">
    <source>
        <dbReference type="Proteomes" id="UP000664904"/>
    </source>
</evidence>
<sequence>MVLRALIIEDTPTIAKVQKHIAISVGYAVDIAATLEEAKALIKQHSYYCAVVDFILPDAPNGEAIPVTIKADIPTIVMTGNIDESTRTTVERYPIIDYITKEHKQAYHYLKKQLQRLPKNKQISILIVEDSISARHYIKTLLVRQKYRVYEANDGEHALQVLAENPEISVIITDFEMPKLNGAELCVEVRRKHNDEDIAIIGISSSEQAQLSARFIKSGANDYLRKPFNNEEFYCRLSQNVDMLENIATIRRQANTDYRTDLPNRRYFFEEAKKQLRVDEKAQNTVCLAMLDIDHFKSINDNHGHDAGDAVLKGFSAALTKFFPNDLIARMGGEEFAIKFTKNDKAEAQKQLTLFIQYIEKNSRSFSEYAIPFTVSAGLTDEINHNLDTLLKHADVHLYQAKESGRNRLVS</sequence>
<dbReference type="AlphaFoldDB" id="A0A975DJX3"/>
<name>A0A975DJX3_9GAMM</name>
<proteinExistence type="predicted"/>
<keyword evidence="4" id="KW-0597">Phosphoprotein</keyword>
<dbReference type="InterPro" id="IPR029787">
    <property type="entry name" value="Nucleotide_cyclase"/>
</dbReference>
<dbReference type="Proteomes" id="UP000664904">
    <property type="component" value="Chromosome"/>
</dbReference>
<dbReference type="InterPro" id="IPR000160">
    <property type="entry name" value="GGDEF_dom"/>
</dbReference>
<dbReference type="InterPro" id="IPR043128">
    <property type="entry name" value="Rev_trsase/Diguanyl_cyclase"/>
</dbReference>
<dbReference type="SUPFAM" id="SSF52172">
    <property type="entry name" value="CheY-like"/>
    <property type="match status" value="2"/>
</dbReference>
<dbReference type="InterPro" id="IPR001789">
    <property type="entry name" value="Sig_transdc_resp-reg_receiver"/>
</dbReference>
<dbReference type="InterPro" id="IPR011006">
    <property type="entry name" value="CheY-like_superfamily"/>
</dbReference>
<dbReference type="SMART" id="SM00267">
    <property type="entry name" value="GGDEF"/>
    <property type="match status" value="1"/>
</dbReference>
<dbReference type="SUPFAM" id="SSF55073">
    <property type="entry name" value="Nucleotide cyclase"/>
    <property type="match status" value="1"/>
</dbReference>
<dbReference type="Gene3D" id="3.40.50.2300">
    <property type="match status" value="2"/>
</dbReference>
<gene>
    <name evidence="7" type="ORF">J5O05_12435</name>
</gene>
<accession>A0A975DJX3</accession>
<evidence type="ECO:0000259" key="5">
    <source>
        <dbReference type="PROSITE" id="PS50110"/>
    </source>
</evidence>
<comment type="catalytic activity">
    <reaction evidence="3">
        <text>2 GTP = 3',3'-c-di-GMP + 2 diphosphate</text>
        <dbReference type="Rhea" id="RHEA:24898"/>
        <dbReference type="ChEBI" id="CHEBI:33019"/>
        <dbReference type="ChEBI" id="CHEBI:37565"/>
        <dbReference type="ChEBI" id="CHEBI:58805"/>
        <dbReference type="EC" id="2.7.7.65"/>
    </reaction>
</comment>
<dbReference type="CDD" id="cd01949">
    <property type="entry name" value="GGDEF"/>
    <property type="match status" value="1"/>
</dbReference>
<comment type="cofactor">
    <cofactor evidence="1">
        <name>Mg(2+)</name>
        <dbReference type="ChEBI" id="CHEBI:18420"/>
    </cofactor>
</comment>
<feature type="domain" description="Response regulatory" evidence="5">
    <location>
        <begin position="4"/>
        <end position="116"/>
    </location>
</feature>
<dbReference type="GO" id="GO:0052621">
    <property type="term" value="F:diguanylate cyclase activity"/>
    <property type="evidence" value="ECO:0007669"/>
    <property type="project" value="UniProtKB-EC"/>
</dbReference>
<dbReference type="RefSeq" id="WP_208844526.1">
    <property type="nucleotide sequence ID" value="NZ_CP072133.1"/>
</dbReference>
<dbReference type="Gene3D" id="3.30.70.270">
    <property type="match status" value="1"/>
</dbReference>
<evidence type="ECO:0000313" key="7">
    <source>
        <dbReference type="EMBL" id="QTH72904.1"/>
    </source>
</evidence>
<evidence type="ECO:0000256" key="1">
    <source>
        <dbReference type="ARBA" id="ARBA00001946"/>
    </source>
</evidence>
<dbReference type="PROSITE" id="PS50110">
    <property type="entry name" value="RESPONSE_REGULATORY"/>
    <property type="match status" value="2"/>
</dbReference>
<evidence type="ECO:0000256" key="4">
    <source>
        <dbReference type="PROSITE-ProRule" id="PRU00169"/>
    </source>
</evidence>
<dbReference type="Pfam" id="PF00990">
    <property type="entry name" value="GGDEF"/>
    <property type="match status" value="1"/>
</dbReference>
<dbReference type="Pfam" id="PF00072">
    <property type="entry name" value="Response_reg"/>
    <property type="match status" value="2"/>
</dbReference>
<dbReference type="PANTHER" id="PTHR45138:SF9">
    <property type="entry name" value="DIGUANYLATE CYCLASE DGCM-RELATED"/>
    <property type="match status" value="1"/>
</dbReference>
<dbReference type="NCBIfam" id="TIGR00254">
    <property type="entry name" value="GGDEF"/>
    <property type="match status" value="1"/>
</dbReference>
<dbReference type="SMART" id="SM00448">
    <property type="entry name" value="REC"/>
    <property type="match status" value="2"/>
</dbReference>
<dbReference type="PROSITE" id="PS50887">
    <property type="entry name" value="GGDEF"/>
    <property type="match status" value="1"/>
</dbReference>
<organism evidence="7 8">
    <name type="scientific">Pseudoalteromonas xiamenensis</name>
    <dbReference type="NCBI Taxonomy" id="882626"/>
    <lineage>
        <taxon>Bacteria</taxon>
        <taxon>Pseudomonadati</taxon>
        <taxon>Pseudomonadota</taxon>
        <taxon>Gammaproteobacteria</taxon>
        <taxon>Alteromonadales</taxon>
        <taxon>Pseudoalteromonadaceae</taxon>
        <taxon>Pseudoalteromonas</taxon>
    </lineage>
</organism>